<dbReference type="GO" id="GO:1901858">
    <property type="term" value="P:regulation of mitochondrial DNA metabolic process"/>
    <property type="evidence" value="ECO:0007669"/>
    <property type="project" value="TreeGrafter"/>
</dbReference>
<organism evidence="8 9">
    <name type="scientific">Apolygus lucorum</name>
    <name type="common">Small green plant bug</name>
    <name type="synonym">Lygocoris lucorum</name>
    <dbReference type="NCBI Taxonomy" id="248454"/>
    <lineage>
        <taxon>Eukaryota</taxon>
        <taxon>Metazoa</taxon>
        <taxon>Ecdysozoa</taxon>
        <taxon>Arthropoda</taxon>
        <taxon>Hexapoda</taxon>
        <taxon>Insecta</taxon>
        <taxon>Pterygota</taxon>
        <taxon>Neoptera</taxon>
        <taxon>Paraneoptera</taxon>
        <taxon>Hemiptera</taxon>
        <taxon>Heteroptera</taxon>
        <taxon>Panheteroptera</taxon>
        <taxon>Cimicomorpha</taxon>
        <taxon>Miridae</taxon>
        <taxon>Mirini</taxon>
        <taxon>Apolygus</taxon>
    </lineage>
</organism>
<dbReference type="Pfam" id="PF04117">
    <property type="entry name" value="Mpv17_PMP22"/>
    <property type="match status" value="1"/>
</dbReference>
<proteinExistence type="inferred from homology"/>
<sequence length="202" mass="22585">MRRFCRKVTSSYWNSFKTRPYTANMAQAALFMAVGDSLAQMAEKWVSKKPFDFTRTAKMASIGAAFGPFLFLYYKFLDRIVSSEATELKKTVVKISIDQIVMAPASIVALVVLTSAAEGIDVSKSLEDKTIGLVMDNYKVWPAAQVINFTLVPPPLRTGFHQIVALGWNSYVNWKLHSCGEIENKLISLNYGNEGYSEEDDS</sequence>
<reference evidence="8" key="1">
    <citation type="journal article" date="2021" name="Mol. Ecol. Resour.">
        <title>Apolygus lucorum genome provides insights into omnivorousness and mesophyll feeding.</title>
        <authorList>
            <person name="Liu Y."/>
            <person name="Liu H."/>
            <person name="Wang H."/>
            <person name="Huang T."/>
            <person name="Liu B."/>
            <person name="Yang B."/>
            <person name="Yin L."/>
            <person name="Li B."/>
            <person name="Zhang Y."/>
            <person name="Zhang S."/>
            <person name="Jiang F."/>
            <person name="Zhang X."/>
            <person name="Ren Y."/>
            <person name="Wang B."/>
            <person name="Wang S."/>
            <person name="Lu Y."/>
            <person name="Wu K."/>
            <person name="Fan W."/>
            <person name="Wang G."/>
        </authorList>
    </citation>
    <scope>NUCLEOTIDE SEQUENCE</scope>
    <source>
        <strain evidence="8">12Hb</strain>
    </source>
</reference>
<comment type="subcellular location">
    <subcellularLocation>
        <location evidence="1">Membrane</location>
        <topology evidence="1">Multi-pass membrane protein</topology>
    </subcellularLocation>
</comment>
<gene>
    <name evidence="8" type="ORF">GE061_006317</name>
</gene>
<evidence type="ECO:0000256" key="7">
    <source>
        <dbReference type="RuleBase" id="RU363053"/>
    </source>
</evidence>
<evidence type="ECO:0000313" key="8">
    <source>
        <dbReference type="EMBL" id="KAF6200018.1"/>
    </source>
</evidence>
<dbReference type="GO" id="GO:0005739">
    <property type="term" value="C:mitochondrion"/>
    <property type="evidence" value="ECO:0007669"/>
    <property type="project" value="TreeGrafter"/>
</dbReference>
<dbReference type="PANTHER" id="PTHR11266:SF17">
    <property type="entry name" value="PROTEIN MPV17"/>
    <property type="match status" value="1"/>
</dbReference>
<accession>A0A6A4J8P2</accession>
<evidence type="ECO:0000256" key="1">
    <source>
        <dbReference type="ARBA" id="ARBA00004141"/>
    </source>
</evidence>
<keyword evidence="4" id="KW-1133">Transmembrane helix</keyword>
<evidence type="ECO:0000256" key="4">
    <source>
        <dbReference type="ARBA" id="ARBA00022989"/>
    </source>
</evidence>
<protein>
    <recommendedName>
        <fullName evidence="6">Mitochondrial inner membrane protein Mpv17</fullName>
    </recommendedName>
</protein>
<dbReference type="InterPro" id="IPR007248">
    <property type="entry name" value="Mpv17_PMP22"/>
</dbReference>
<evidence type="ECO:0000256" key="6">
    <source>
        <dbReference type="ARBA" id="ARBA00049743"/>
    </source>
</evidence>
<dbReference type="EMBL" id="WIXP02000014">
    <property type="protein sequence ID" value="KAF6200018.1"/>
    <property type="molecule type" value="Genomic_DNA"/>
</dbReference>
<comment type="caution">
    <text evidence="8">The sequence shown here is derived from an EMBL/GenBank/DDBJ whole genome shotgun (WGS) entry which is preliminary data.</text>
</comment>
<dbReference type="AlphaFoldDB" id="A0A6A4J8P2"/>
<dbReference type="PANTHER" id="PTHR11266">
    <property type="entry name" value="PEROXISOMAL MEMBRANE PROTEIN 2, PXMP2 MPV17"/>
    <property type="match status" value="1"/>
</dbReference>
<keyword evidence="5" id="KW-0472">Membrane</keyword>
<evidence type="ECO:0000256" key="3">
    <source>
        <dbReference type="ARBA" id="ARBA00022692"/>
    </source>
</evidence>
<keyword evidence="3" id="KW-0812">Transmembrane</keyword>
<name>A0A6A4J8P2_APOLU</name>
<dbReference type="Proteomes" id="UP000466442">
    <property type="component" value="Unassembled WGS sequence"/>
</dbReference>
<dbReference type="GO" id="GO:0015267">
    <property type="term" value="F:channel activity"/>
    <property type="evidence" value="ECO:0007669"/>
    <property type="project" value="TreeGrafter"/>
</dbReference>
<dbReference type="GO" id="GO:0016020">
    <property type="term" value="C:membrane"/>
    <property type="evidence" value="ECO:0007669"/>
    <property type="project" value="UniProtKB-SubCell"/>
</dbReference>
<evidence type="ECO:0000256" key="5">
    <source>
        <dbReference type="ARBA" id="ARBA00023136"/>
    </source>
</evidence>
<evidence type="ECO:0000313" key="9">
    <source>
        <dbReference type="Proteomes" id="UP000466442"/>
    </source>
</evidence>
<dbReference type="OrthoDB" id="430207at2759"/>
<evidence type="ECO:0000256" key="2">
    <source>
        <dbReference type="ARBA" id="ARBA00006824"/>
    </source>
</evidence>
<comment type="similarity">
    <text evidence="2 7">Belongs to the peroxisomal membrane protein PXMP2/4 family.</text>
</comment>
<keyword evidence="9" id="KW-1185">Reference proteome</keyword>